<accession>A0ACC3BFT5</accession>
<dbReference type="EMBL" id="JAOPJF010000003">
    <property type="protein sequence ID" value="KAK1149718.1"/>
    <property type="molecule type" value="Genomic_DNA"/>
</dbReference>
<name>A0ACC3BFT5_9EURO</name>
<evidence type="ECO:0000313" key="1">
    <source>
        <dbReference type="EMBL" id="KAK1149718.1"/>
    </source>
</evidence>
<keyword evidence="2" id="KW-1185">Reference proteome</keyword>
<organism evidence="1 2">
    <name type="scientific">Aspergillus melleus</name>
    <dbReference type="NCBI Taxonomy" id="138277"/>
    <lineage>
        <taxon>Eukaryota</taxon>
        <taxon>Fungi</taxon>
        <taxon>Dikarya</taxon>
        <taxon>Ascomycota</taxon>
        <taxon>Pezizomycotina</taxon>
        <taxon>Eurotiomycetes</taxon>
        <taxon>Eurotiomycetidae</taxon>
        <taxon>Eurotiales</taxon>
        <taxon>Aspergillaceae</taxon>
        <taxon>Aspergillus</taxon>
        <taxon>Aspergillus subgen. Circumdati</taxon>
    </lineage>
</organism>
<gene>
    <name evidence="1" type="ORF">N8T08_005272</name>
</gene>
<sequence length="528" mass="57786">MNDTDNKTKLSVEHDESVSSRPPSSDEVAQKQSLLSSVKQSPRIAAYCLALTSGILLYGYDLVIVGNVSSMPEFHRRDFGRKLNGSLIIPSLWLGLWNVGNPIGGIFGSLLAGFVQDRTGRRFALALASIISAIGVAVAYVSNLPGDIDARRAVFFMAKFVQGFAVNMIMCTTQTYMSEVLPPILRGPILAFFPLFMLLGQLIGSIVVFTSLDAPGSSGYLRCIYSQWPFSAIPLLVAVFLPESPTYLIRRDRVDDARKAQRRLDSSAVDSDASVEQLRLSLQMEREKAGDQADATGYIDCFGGVNRRRTMIVLFANLVPQLFGLTLLAKASYFLQTVGMDATNSLLFLQVGIALGLVANIVSMWTLTKFGRVPLLLFGLFISTILWTGMGILGCFQGIVTVWWSAVTLMLVIMICGLSTWPASYVVAAEASALCLRAKTQGLGWLVNGLSNGIFGLVLPYIFNPDEGALRAKTGFVYTGFCILALAGTLLFVPEMKDRRPMEIDRMFEMGLSTRKFKGWVEERTDSA</sequence>
<dbReference type="Proteomes" id="UP001177260">
    <property type="component" value="Unassembled WGS sequence"/>
</dbReference>
<protein>
    <submittedName>
        <fullName evidence="1">Uncharacterized protein</fullName>
    </submittedName>
</protein>
<proteinExistence type="predicted"/>
<comment type="caution">
    <text evidence="1">The sequence shown here is derived from an EMBL/GenBank/DDBJ whole genome shotgun (WGS) entry which is preliminary data.</text>
</comment>
<evidence type="ECO:0000313" key="2">
    <source>
        <dbReference type="Proteomes" id="UP001177260"/>
    </source>
</evidence>
<reference evidence="1 2" key="1">
    <citation type="journal article" date="2023" name="ACS Omega">
        <title>Identification of the Neoaspergillic Acid Biosynthesis Gene Cluster by Establishing an In Vitro CRISPR-Ribonucleoprotein Genetic System in Aspergillus melleus.</title>
        <authorList>
            <person name="Yuan B."/>
            <person name="Grau M.F."/>
            <person name="Murata R.M."/>
            <person name="Torok T."/>
            <person name="Venkateswaran K."/>
            <person name="Stajich J.E."/>
            <person name="Wang C.C.C."/>
        </authorList>
    </citation>
    <scope>NUCLEOTIDE SEQUENCE [LARGE SCALE GENOMIC DNA]</scope>
    <source>
        <strain evidence="1 2">IMV 1140</strain>
    </source>
</reference>